<evidence type="ECO:0000259" key="1">
    <source>
        <dbReference type="Pfam" id="PF00722"/>
    </source>
</evidence>
<proteinExistence type="predicted"/>
<evidence type="ECO:0000313" key="3">
    <source>
        <dbReference type="Proteomes" id="UP000295344"/>
    </source>
</evidence>
<dbReference type="Gene3D" id="2.60.120.200">
    <property type="match status" value="1"/>
</dbReference>
<protein>
    <submittedName>
        <fullName evidence="2">Glycosyl hydrolase family 16</fullName>
    </submittedName>
</protein>
<dbReference type="AlphaFoldDB" id="A0A4R7FT13"/>
<evidence type="ECO:0000313" key="2">
    <source>
        <dbReference type="EMBL" id="TDS80946.1"/>
    </source>
</evidence>
<keyword evidence="2" id="KW-0378">Hydrolase</keyword>
<dbReference type="EMBL" id="SOAM01000001">
    <property type="protein sequence ID" value="TDS80946.1"/>
    <property type="molecule type" value="Genomic_DNA"/>
</dbReference>
<comment type="caution">
    <text evidence="2">The sequence shown here is derived from an EMBL/GenBank/DDBJ whole genome shotgun (WGS) entry which is preliminary data.</text>
</comment>
<accession>A0A4R7FT13</accession>
<dbReference type="Pfam" id="PF00722">
    <property type="entry name" value="Glyco_hydro_16"/>
    <property type="match status" value="1"/>
</dbReference>
<dbReference type="RefSeq" id="WP_211342625.1">
    <property type="nucleotide sequence ID" value="NZ_BAAARP010000003.1"/>
</dbReference>
<dbReference type="GO" id="GO:0005975">
    <property type="term" value="P:carbohydrate metabolic process"/>
    <property type="evidence" value="ECO:0007669"/>
    <property type="project" value="InterPro"/>
</dbReference>
<dbReference type="Proteomes" id="UP000295344">
    <property type="component" value="Unassembled WGS sequence"/>
</dbReference>
<dbReference type="CDD" id="cd00413">
    <property type="entry name" value="Glyco_hydrolase_16"/>
    <property type="match status" value="1"/>
</dbReference>
<gene>
    <name evidence="2" type="ORF">CLV52_1518</name>
</gene>
<name>A0A4R7FT13_9MICO</name>
<dbReference type="InterPro" id="IPR000757">
    <property type="entry name" value="Beta-glucanase-like"/>
</dbReference>
<keyword evidence="3" id="KW-1185">Reference proteome</keyword>
<organism evidence="2 3">
    <name type="scientific">Amnibacterium kyonggiense</name>
    <dbReference type="NCBI Taxonomy" id="595671"/>
    <lineage>
        <taxon>Bacteria</taxon>
        <taxon>Bacillati</taxon>
        <taxon>Actinomycetota</taxon>
        <taxon>Actinomycetes</taxon>
        <taxon>Micrococcales</taxon>
        <taxon>Microbacteriaceae</taxon>
        <taxon>Amnibacterium</taxon>
    </lineage>
</organism>
<sequence length="245" mass="26991">MFEDRFDGAALDERVWLPAYLPAWSSRSAAAANFALDDRGLRLSIPPGQPLWCPDTHPDPPLNVSAVQSGNWSGPVGGTRGQQPFCEGLRVREAQERFEGFVPHFGRIEVECAADIGPDAMWSAWLIGFEDEPERSGELCLVEVFGDAPAAVGSGVHAFRNPALREEFGVLDLGIDVREQHLYAVDWREDGVEFLVDGEVVRRSAQSPGYPMQLEIAVFEFPGRAPRTRPPELLVRRVSGRPGLA</sequence>
<dbReference type="SUPFAM" id="SSF49899">
    <property type="entry name" value="Concanavalin A-like lectins/glucanases"/>
    <property type="match status" value="1"/>
</dbReference>
<dbReference type="GO" id="GO:0004553">
    <property type="term" value="F:hydrolase activity, hydrolyzing O-glycosyl compounds"/>
    <property type="evidence" value="ECO:0007669"/>
    <property type="project" value="InterPro"/>
</dbReference>
<feature type="domain" description="GH16" evidence="1">
    <location>
        <begin position="104"/>
        <end position="214"/>
    </location>
</feature>
<dbReference type="InterPro" id="IPR013320">
    <property type="entry name" value="ConA-like_dom_sf"/>
</dbReference>
<reference evidence="2 3" key="1">
    <citation type="submission" date="2019-03" db="EMBL/GenBank/DDBJ databases">
        <title>Genomic Encyclopedia of Archaeal and Bacterial Type Strains, Phase II (KMG-II): from individual species to whole genera.</title>
        <authorList>
            <person name="Goeker M."/>
        </authorList>
    </citation>
    <scope>NUCLEOTIDE SEQUENCE [LARGE SCALE GENOMIC DNA]</scope>
    <source>
        <strain evidence="2 3">DSM 24782</strain>
    </source>
</reference>